<reference evidence="1 2" key="1">
    <citation type="submission" date="2023-04" db="EMBL/GenBank/DDBJ databases">
        <title>Luteimonas sp. M1R5S59.</title>
        <authorList>
            <person name="Sun J.-Q."/>
        </authorList>
    </citation>
    <scope>NUCLEOTIDE SEQUENCE [LARGE SCALE GENOMIC DNA]</scope>
    <source>
        <strain evidence="1 2">M1R5S59</strain>
    </source>
</reference>
<sequence>MLHIVRLIERRHPRHAGRLVALLATLSACGALAGAALLSTRH</sequence>
<evidence type="ECO:0000313" key="2">
    <source>
        <dbReference type="Proteomes" id="UP001156873"/>
    </source>
</evidence>
<comment type="caution">
    <text evidence="1">The sequence shown here is derived from an EMBL/GenBank/DDBJ whole genome shotgun (WGS) entry which is preliminary data.</text>
</comment>
<evidence type="ECO:0000313" key="1">
    <source>
        <dbReference type="EMBL" id="MDH5834896.1"/>
    </source>
</evidence>
<protein>
    <submittedName>
        <fullName evidence="1">Uncharacterized protein</fullName>
    </submittedName>
</protein>
<name>A0ABT6JW22_9GAMM</name>
<keyword evidence="2" id="KW-1185">Reference proteome</keyword>
<accession>A0ABT6JW22</accession>
<dbReference type="Proteomes" id="UP001156873">
    <property type="component" value="Unassembled WGS sequence"/>
</dbReference>
<dbReference type="PROSITE" id="PS51257">
    <property type="entry name" value="PROKAR_LIPOPROTEIN"/>
    <property type="match status" value="1"/>
</dbReference>
<dbReference type="RefSeq" id="WP_280579402.1">
    <property type="nucleotide sequence ID" value="NZ_JARXRO010000018.1"/>
</dbReference>
<organism evidence="1 2">
    <name type="scientific">Luteimonas kalidii</name>
    <dbReference type="NCBI Taxonomy" id="3042025"/>
    <lineage>
        <taxon>Bacteria</taxon>
        <taxon>Pseudomonadati</taxon>
        <taxon>Pseudomonadota</taxon>
        <taxon>Gammaproteobacteria</taxon>
        <taxon>Lysobacterales</taxon>
        <taxon>Lysobacteraceae</taxon>
        <taxon>Luteimonas</taxon>
    </lineage>
</organism>
<gene>
    <name evidence="1" type="ORF">QFW81_13350</name>
</gene>
<dbReference type="EMBL" id="JARXRO010000018">
    <property type="protein sequence ID" value="MDH5834896.1"/>
    <property type="molecule type" value="Genomic_DNA"/>
</dbReference>
<proteinExistence type="predicted"/>